<accession>A0A9Q0SX19</accession>
<keyword evidence="2" id="KW-1185">Reference proteome</keyword>
<dbReference type="InterPro" id="IPR029063">
    <property type="entry name" value="SAM-dependent_MTases_sf"/>
</dbReference>
<sequence length="151" mass="17592">MEGSQKPTTEPPYTVLAYQDPRYWNEKFSKEERYEWFKYGTHFLHLIQAQFCGEIYRDGITEITCIDLSAVAFEKMQKRVEAKGNKGLLWNLLLGYSLCFMLNQIGGKRSSGDEGCGGRTKRPSICIFQEEPEGQDFIFRTNIDEDSYRLF</sequence>
<name>A0A9Q0SX19_SALPP</name>
<evidence type="ECO:0000313" key="1">
    <source>
        <dbReference type="EMBL" id="KAJ6692628.1"/>
    </source>
</evidence>
<dbReference type="Gene3D" id="3.40.50.150">
    <property type="entry name" value="Vaccinia Virus protein VP39"/>
    <property type="match status" value="1"/>
</dbReference>
<comment type="caution">
    <text evidence="1">The sequence shown here is derived from an EMBL/GenBank/DDBJ whole genome shotgun (WGS) entry which is preliminary data.</text>
</comment>
<dbReference type="Proteomes" id="UP001151532">
    <property type="component" value="Chromosome 9"/>
</dbReference>
<dbReference type="AlphaFoldDB" id="A0A9Q0SX19"/>
<evidence type="ECO:0000313" key="2">
    <source>
        <dbReference type="Proteomes" id="UP001151532"/>
    </source>
</evidence>
<reference evidence="1" key="1">
    <citation type="submission" date="2022-11" db="EMBL/GenBank/DDBJ databases">
        <authorList>
            <person name="Hyden B.L."/>
            <person name="Feng K."/>
            <person name="Yates T."/>
            <person name="Jawdy S."/>
            <person name="Smart L.B."/>
            <person name="Muchero W."/>
        </authorList>
    </citation>
    <scope>NUCLEOTIDE SEQUENCE</scope>
    <source>
        <tissue evidence="1">Shoot tip</tissue>
    </source>
</reference>
<protein>
    <submittedName>
        <fullName evidence="1">Uncharacterized protein</fullName>
    </submittedName>
</protein>
<reference evidence="1" key="2">
    <citation type="journal article" date="2023" name="Int. J. Mol. Sci.">
        <title>De Novo Assembly and Annotation of 11 Diverse Shrub Willow (Salix) Genomes Reveals Novel Gene Organization in Sex-Linked Regions.</title>
        <authorList>
            <person name="Hyden B."/>
            <person name="Feng K."/>
            <person name="Yates T.B."/>
            <person name="Jawdy S."/>
            <person name="Cereghino C."/>
            <person name="Smart L.B."/>
            <person name="Muchero W."/>
        </authorList>
    </citation>
    <scope>NUCLEOTIDE SEQUENCE</scope>
    <source>
        <tissue evidence="1">Shoot tip</tissue>
    </source>
</reference>
<organism evidence="1 2">
    <name type="scientific">Salix purpurea</name>
    <name type="common">Purple osier willow</name>
    <dbReference type="NCBI Taxonomy" id="77065"/>
    <lineage>
        <taxon>Eukaryota</taxon>
        <taxon>Viridiplantae</taxon>
        <taxon>Streptophyta</taxon>
        <taxon>Embryophyta</taxon>
        <taxon>Tracheophyta</taxon>
        <taxon>Spermatophyta</taxon>
        <taxon>Magnoliopsida</taxon>
        <taxon>eudicotyledons</taxon>
        <taxon>Gunneridae</taxon>
        <taxon>Pentapetalae</taxon>
        <taxon>rosids</taxon>
        <taxon>fabids</taxon>
        <taxon>Malpighiales</taxon>
        <taxon>Salicaceae</taxon>
        <taxon>Saliceae</taxon>
        <taxon>Salix</taxon>
    </lineage>
</organism>
<gene>
    <name evidence="1" type="ORF">OIU79_014395</name>
</gene>
<proteinExistence type="predicted"/>
<dbReference type="OrthoDB" id="411785at2759"/>
<dbReference type="EMBL" id="JAPFFK010000018">
    <property type="protein sequence ID" value="KAJ6692628.1"/>
    <property type="molecule type" value="Genomic_DNA"/>
</dbReference>